<evidence type="ECO:0000256" key="11">
    <source>
        <dbReference type="ARBA" id="ARBA00023136"/>
    </source>
</evidence>
<evidence type="ECO:0000256" key="3">
    <source>
        <dbReference type="ARBA" id="ARBA00004401"/>
    </source>
</evidence>
<sequence>MKMKFIVAILFSVSNFVAAQFNGVSISGINSDGTCATQSEITEQIKKLQPYAKVIRIYSLIHCKQGEYVLEAIKGTDIKLYLGLWVDASDSIFDQEKQELSRLAKKYTMFGNVLGIVVGSDSMKRENQTVKQVIKRVQQVKELLLLGSLSSIPVTTGEPINHYTEELVQSLDFIFPSIMPFMQGIPVDKASVYFFLSLIELKNRFNNILIVVGETGWPTKGSSIQGAVPSLENSLEYMKEVTSMARLHNVNVIWLEGIDQSWKISELRADFEGHWGILESNSKVPKYSSLDLLKTKQFKSYHFSKKSYYGIPTVQDVLSVALENPGVYSGDIYKIIISSQNQNNMYTGCIDCVSGTNHNSPKPTTGGQAQYSTEIKTTTKVPTKINPTKKVPKTTEIKTTTKVPTTTDIKTTTKSANIYYTTTDINPTTNVPKTTEIKTITKVPTTKATDIKTATTTDIKTITTTDIKNTTATTTDIKTIITTDIKNTTATTTDIKTITKVPTTTDIKTITSRLITTTEATTITGLTTTFYTTTTNEVLNPYYIITSISTPLDPTTTTEVFYPYYIITSISTPLDPTITLDSNIETAPLNPYHIAESVNTRIAYPVNNFYIISSSDAEPTSLEYTTLDLNLEHIISDHDIPNVPIIDYQEINTGNIQNAFGLAINNMLDGVDEYPSIDFAAAENNQIDWENFYIGNSFE</sequence>
<keyword evidence="8" id="KW-0964">Secreted</keyword>
<protein>
    <recommendedName>
        <fullName evidence="5">glucan endo-1,3-beta-D-glucosidase</fullName>
        <ecNumber evidence="5">3.2.1.39</ecNumber>
    </recommendedName>
    <alternativeName>
        <fullName evidence="18">Endo-1,3-beta-glucanase btgC</fullName>
    </alternativeName>
    <alternativeName>
        <fullName evidence="17">Laminarinase btgC</fullName>
    </alternativeName>
</protein>
<evidence type="ECO:0000256" key="21">
    <source>
        <dbReference type="SAM" id="SignalP"/>
    </source>
</evidence>
<evidence type="ECO:0000256" key="5">
    <source>
        <dbReference type="ARBA" id="ARBA00012780"/>
    </source>
</evidence>
<dbReference type="GO" id="GO:0009986">
    <property type="term" value="C:cell surface"/>
    <property type="evidence" value="ECO:0007669"/>
    <property type="project" value="TreeGrafter"/>
</dbReference>
<dbReference type="GO" id="GO:0071555">
    <property type="term" value="P:cell wall organization"/>
    <property type="evidence" value="ECO:0007669"/>
    <property type="project" value="UniProtKB-KW"/>
</dbReference>
<evidence type="ECO:0000256" key="2">
    <source>
        <dbReference type="ARBA" id="ARBA00004191"/>
    </source>
</evidence>
<keyword evidence="7" id="KW-0134">Cell wall</keyword>
<evidence type="ECO:0000256" key="8">
    <source>
        <dbReference type="ARBA" id="ARBA00022525"/>
    </source>
</evidence>
<keyword evidence="15" id="KW-0624">Polysaccharide degradation</keyword>
<evidence type="ECO:0000256" key="14">
    <source>
        <dbReference type="ARBA" id="ARBA00023316"/>
    </source>
</evidence>
<evidence type="ECO:0000256" key="17">
    <source>
        <dbReference type="ARBA" id="ARBA00042373"/>
    </source>
</evidence>
<evidence type="ECO:0000313" key="22">
    <source>
        <dbReference type="EMBL" id="PVU95859.1"/>
    </source>
</evidence>
<dbReference type="InterPro" id="IPR000490">
    <property type="entry name" value="Glyco_hydro_17"/>
</dbReference>
<dbReference type="Proteomes" id="UP000245383">
    <property type="component" value="Unassembled WGS sequence"/>
</dbReference>
<comment type="catalytic activity">
    <reaction evidence="1">
        <text>Hydrolysis of (1-&gt;3)-beta-D-glucosidic linkages in (1-&gt;3)-beta-D-glucans.</text>
        <dbReference type="EC" id="3.2.1.39"/>
    </reaction>
</comment>
<evidence type="ECO:0000256" key="20">
    <source>
        <dbReference type="RuleBase" id="RU004336"/>
    </source>
</evidence>
<dbReference type="STRING" id="133385.A0A2T9YU66"/>
<dbReference type="GO" id="GO:0042973">
    <property type="term" value="F:glucan endo-1,3-beta-D-glucosidase activity"/>
    <property type="evidence" value="ECO:0007669"/>
    <property type="project" value="UniProtKB-EC"/>
</dbReference>
<dbReference type="AlphaFoldDB" id="A0A2T9YU66"/>
<dbReference type="SUPFAM" id="SSF51445">
    <property type="entry name" value="(Trans)glycosidases"/>
    <property type="match status" value="1"/>
</dbReference>
<name>A0A2T9YU66_9FUNG</name>
<evidence type="ECO:0000256" key="12">
    <source>
        <dbReference type="ARBA" id="ARBA00023180"/>
    </source>
</evidence>
<dbReference type="InterPro" id="IPR017853">
    <property type="entry name" value="GH"/>
</dbReference>
<dbReference type="EMBL" id="MBFR01000045">
    <property type="protein sequence ID" value="PVU95859.1"/>
    <property type="molecule type" value="Genomic_DNA"/>
</dbReference>
<keyword evidence="6" id="KW-1003">Cell membrane</keyword>
<evidence type="ECO:0000256" key="16">
    <source>
        <dbReference type="ARBA" id="ARBA00037649"/>
    </source>
</evidence>
<evidence type="ECO:0000256" key="7">
    <source>
        <dbReference type="ARBA" id="ARBA00022512"/>
    </source>
</evidence>
<accession>A0A2T9YU66</accession>
<evidence type="ECO:0000256" key="4">
    <source>
        <dbReference type="ARBA" id="ARBA00008773"/>
    </source>
</evidence>
<comment type="caution">
    <text evidence="22">The sequence shown here is derived from an EMBL/GenBank/DDBJ whole genome shotgun (WGS) entry which is preliminary data.</text>
</comment>
<dbReference type="InterPro" id="IPR050732">
    <property type="entry name" value="Beta-glucan_modifiers"/>
</dbReference>
<comment type="similarity">
    <text evidence="4 19">Belongs to the glycosyl hydrolase 17 family.</text>
</comment>
<evidence type="ECO:0000256" key="18">
    <source>
        <dbReference type="ARBA" id="ARBA00043078"/>
    </source>
</evidence>
<dbReference type="GO" id="GO:0000272">
    <property type="term" value="P:polysaccharide catabolic process"/>
    <property type="evidence" value="ECO:0007669"/>
    <property type="project" value="UniProtKB-KW"/>
</dbReference>
<feature type="signal peptide" evidence="21">
    <location>
        <begin position="1"/>
        <end position="19"/>
    </location>
</feature>
<dbReference type="PANTHER" id="PTHR16631:SF17">
    <property type="entry name" value="GLUCAN ENDO-1,3-BETA-GLUCOSIDASE BTGC"/>
    <property type="match status" value="1"/>
</dbReference>
<dbReference type="GO" id="GO:0005886">
    <property type="term" value="C:plasma membrane"/>
    <property type="evidence" value="ECO:0007669"/>
    <property type="project" value="UniProtKB-SubCell"/>
</dbReference>
<dbReference type="PROSITE" id="PS00587">
    <property type="entry name" value="GLYCOSYL_HYDROL_F17"/>
    <property type="match status" value="1"/>
</dbReference>
<evidence type="ECO:0000256" key="6">
    <source>
        <dbReference type="ARBA" id="ARBA00022475"/>
    </source>
</evidence>
<proteinExistence type="inferred from homology"/>
<evidence type="ECO:0000313" key="23">
    <source>
        <dbReference type="Proteomes" id="UP000245383"/>
    </source>
</evidence>
<comment type="function">
    <text evidence="16">Glucanases play a role in cell expansion during growth, in cell-cell fusion during mating, and in spore release during sporulation. This enzyme may be involved in beta-glucan degradation. Active on laminarin and lichenan.</text>
</comment>
<dbReference type="PANTHER" id="PTHR16631">
    <property type="entry name" value="GLUCAN 1,3-BETA-GLUCOSIDASE"/>
    <property type="match status" value="1"/>
</dbReference>
<keyword evidence="23" id="KW-1185">Reference proteome</keyword>
<keyword evidence="14" id="KW-0961">Cell wall biogenesis/degradation</keyword>
<feature type="chain" id="PRO_5015545447" description="glucan endo-1,3-beta-D-glucosidase" evidence="21">
    <location>
        <begin position="20"/>
        <end position="699"/>
    </location>
</feature>
<comment type="subcellular location">
    <subcellularLocation>
        <location evidence="3">Cell membrane</location>
        <topology evidence="3">Single-pass type II membrane protein</topology>
    </subcellularLocation>
    <subcellularLocation>
        <location evidence="2">Secreted</location>
        <location evidence="2">Cell wall</location>
    </subcellularLocation>
</comment>
<dbReference type="GO" id="GO:0009277">
    <property type="term" value="C:fungal-type cell wall"/>
    <property type="evidence" value="ECO:0007669"/>
    <property type="project" value="TreeGrafter"/>
</dbReference>
<keyword evidence="13" id="KW-0119">Carbohydrate metabolism</keyword>
<organism evidence="22 23">
    <name type="scientific">Smittium simulii</name>
    <dbReference type="NCBI Taxonomy" id="133385"/>
    <lineage>
        <taxon>Eukaryota</taxon>
        <taxon>Fungi</taxon>
        <taxon>Fungi incertae sedis</taxon>
        <taxon>Zoopagomycota</taxon>
        <taxon>Kickxellomycotina</taxon>
        <taxon>Harpellomycetes</taxon>
        <taxon>Harpellales</taxon>
        <taxon>Legeriomycetaceae</taxon>
        <taxon>Smittium</taxon>
    </lineage>
</organism>
<evidence type="ECO:0000256" key="1">
    <source>
        <dbReference type="ARBA" id="ARBA00000382"/>
    </source>
</evidence>
<gene>
    <name evidence="22" type="ORF">BB561_001562</name>
</gene>
<keyword evidence="10 20" id="KW-0378">Hydrolase</keyword>
<reference evidence="22 23" key="1">
    <citation type="journal article" date="2018" name="MBio">
        <title>Comparative Genomics Reveals the Core Gene Toolbox for the Fungus-Insect Symbiosis.</title>
        <authorList>
            <person name="Wang Y."/>
            <person name="Stata M."/>
            <person name="Wang W."/>
            <person name="Stajich J.E."/>
            <person name="White M.M."/>
            <person name="Moncalvo J.M."/>
        </authorList>
    </citation>
    <scope>NUCLEOTIDE SEQUENCE [LARGE SCALE GENOMIC DNA]</scope>
    <source>
        <strain evidence="22 23">SWE-8-4</strain>
    </source>
</reference>
<keyword evidence="20" id="KW-0326">Glycosidase</keyword>
<evidence type="ECO:0000256" key="10">
    <source>
        <dbReference type="ARBA" id="ARBA00022801"/>
    </source>
</evidence>
<keyword evidence="9 21" id="KW-0732">Signal</keyword>
<dbReference type="EC" id="3.2.1.39" evidence="5"/>
<evidence type="ECO:0000256" key="15">
    <source>
        <dbReference type="ARBA" id="ARBA00023326"/>
    </source>
</evidence>
<dbReference type="Gene3D" id="3.20.20.80">
    <property type="entry name" value="Glycosidases"/>
    <property type="match status" value="2"/>
</dbReference>
<evidence type="ECO:0000256" key="13">
    <source>
        <dbReference type="ARBA" id="ARBA00023277"/>
    </source>
</evidence>
<dbReference type="OrthoDB" id="77201at2759"/>
<evidence type="ECO:0000256" key="19">
    <source>
        <dbReference type="RuleBase" id="RU004335"/>
    </source>
</evidence>
<keyword evidence="11" id="KW-0472">Membrane</keyword>
<dbReference type="Pfam" id="PF00332">
    <property type="entry name" value="Glyco_hydro_17"/>
    <property type="match status" value="1"/>
</dbReference>
<keyword evidence="12" id="KW-0325">Glycoprotein</keyword>
<evidence type="ECO:0000256" key="9">
    <source>
        <dbReference type="ARBA" id="ARBA00022729"/>
    </source>
</evidence>
<dbReference type="GO" id="GO:0005576">
    <property type="term" value="C:extracellular region"/>
    <property type="evidence" value="ECO:0007669"/>
    <property type="project" value="TreeGrafter"/>
</dbReference>